<dbReference type="NCBIfam" id="NF005675">
    <property type="entry name" value="PRK07468.1"/>
    <property type="match status" value="1"/>
</dbReference>
<evidence type="ECO:0000256" key="2">
    <source>
        <dbReference type="RuleBase" id="RU003707"/>
    </source>
</evidence>
<dbReference type="eggNOG" id="COG1024">
    <property type="taxonomic scope" value="Bacteria"/>
</dbReference>
<dbReference type="Gene3D" id="3.90.226.10">
    <property type="entry name" value="2-enoyl-CoA Hydratase, Chain A, domain 1"/>
    <property type="match status" value="1"/>
</dbReference>
<dbReference type="InterPro" id="IPR001753">
    <property type="entry name" value="Enoyl-CoA_hydra/iso"/>
</dbReference>
<name>A3U1L5_PSEBH</name>
<dbReference type="InterPro" id="IPR029045">
    <property type="entry name" value="ClpP/crotonase-like_dom_sf"/>
</dbReference>
<organism evidence="3 4">
    <name type="scientific">Pseudooceanicola batsensis (strain ATCC BAA-863 / DSM 15984 / KCTC 12145 / HTCC2597)</name>
    <name type="common">Oceanicola batsensis</name>
    <dbReference type="NCBI Taxonomy" id="252305"/>
    <lineage>
        <taxon>Bacteria</taxon>
        <taxon>Pseudomonadati</taxon>
        <taxon>Pseudomonadota</taxon>
        <taxon>Alphaproteobacteria</taxon>
        <taxon>Rhodobacterales</taxon>
        <taxon>Paracoccaceae</taxon>
        <taxon>Pseudooceanicola</taxon>
    </lineage>
</organism>
<dbReference type="PANTHER" id="PTHR42964">
    <property type="entry name" value="ENOYL-COA HYDRATASE"/>
    <property type="match status" value="1"/>
</dbReference>
<dbReference type="InterPro" id="IPR018376">
    <property type="entry name" value="Enoyl-CoA_hyd/isom_CS"/>
</dbReference>
<dbReference type="HOGENOM" id="CLU_009834_7_3_5"/>
<gene>
    <name evidence="3" type="ORF">OB2597_00225</name>
</gene>
<dbReference type="GO" id="GO:0004300">
    <property type="term" value="F:enoyl-CoA hydratase activity"/>
    <property type="evidence" value="ECO:0007669"/>
    <property type="project" value="UniProtKB-EC"/>
</dbReference>
<dbReference type="Pfam" id="PF00378">
    <property type="entry name" value="ECH_1"/>
    <property type="match status" value="1"/>
</dbReference>
<dbReference type="Gene3D" id="1.10.12.10">
    <property type="entry name" value="Lyase 2-enoyl-coa Hydratase, Chain A, domain 2"/>
    <property type="match status" value="1"/>
</dbReference>
<proteinExistence type="inferred from homology"/>
<comment type="similarity">
    <text evidence="1 2">Belongs to the enoyl-CoA hydratase/isomerase family.</text>
</comment>
<dbReference type="AlphaFoldDB" id="A3U1L5"/>
<evidence type="ECO:0000256" key="1">
    <source>
        <dbReference type="ARBA" id="ARBA00005254"/>
    </source>
</evidence>
<protein>
    <submittedName>
        <fullName evidence="3">Enoyl-CoA hydratase</fullName>
        <ecNumber evidence="3">4.2.1.17</ecNumber>
    </submittedName>
</protein>
<accession>A3U1L5</accession>
<dbReference type="EMBL" id="AAMO01000010">
    <property type="protein sequence ID" value="EAQ01796.1"/>
    <property type="molecule type" value="Genomic_DNA"/>
</dbReference>
<dbReference type="EC" id="4.2.1.17" evidence="3"/>
<dbReference type="STRING" id="252305.OB2597_00225"/>
<dbReference type="Proteomes" id="UP000004318">
    <property type="component" value="Unassembled WGS sequence"/>
</dbReference>
<keyword evidence="3" id="KW-0456">Lyase</keyword>
<dbReference type="SUPFAM" id="SSF52096">
    <property type="entry name" value="ClpP/crotonase"/>
    <property type="match status" value="1"/>
</dbReference>
<comment type="caution">
    <text evidence="3">The sequence shown here is derived from an EMBL/GenBank/DDBJ whole genome shotgun (WGS) entry which is preliminary data.</text>
</comment>
<evidence type="ECO:0000313" key="4">
    <source>
        <dbReference type="Proteomes" id="UP000004318"/>
    </source>
</evidence>
<evidence type="ECO:0000313" key="3">
    <source>
        <dbReference type="EMBL" id="EAQ01796.1"/>
    </source>
</evidence>
<dbReference type="InterPro" id="IPR051683">
    <property type="entry name" value="Enoyl-CoA_Hydratase/Isomerase"/>
</dbReference>
<sequence length="261" mass="27760">MAHDIVTIDTDDRGVATLWLDRAEKHNALNAQMIRELHEAATALSRDDAVRVVVLAAKGRTFCAGGDLGWMREQFDATPEQRGREAGALAWMLKAINLIPKPVIGRIHGNAFGGGVGMASVCDVTVGTTEVTMALTETRLGLIPATIGPYVAARMGEARARRVFMSGRAFKGAEAVDLGLLSRAVAPDALDEAVEAEVAPYLQTAPGAVARAKALLRHLGPPITDEIIEHSIGELVACWEGTEAPEGIGAFFAKEKPSWQS</sequence>
<dbReference type="PROSITE" id="PS00166">
    <property type="entry name" value="ENOYL_COA_HYDRATASE"/>
    <property type="match status" value="1"/>
</dbReference>
<dbReference type="CDD" id="cd06558">
    <property type="entry name" value="crotonase-like"/>
    <property type="match status" value="1"/>
</dbReference>
<dbReference type="OrthoDB" id="9795613at2"/>
<reference evidence="3 4" key="1">
    <citation type="journal article" date="2010" name="J. Bacteriol.">
        <title>Genome sequences of Oceanicola granulosus HTCC2516(T) and Oceanicola batsensis HTCC2597(TDelta).</title>
        <authorList>
            <person name="Thrash J.C."/>
            <person name="Cho J.C."/>
            <person name="Vergin K.L."/>
            <person name="Giovannoni S.J."/>
        </authorList>
    </citation>
    <scope>NUCLEOTIDE SEQUENCE [LARGE SCALE GENOMIC DNA]</scope>
    <source>
        <strain evidence="4">ATCC BAA-863 / DSM 15984 / KCTC 12145 / HTCC2597</strain>
    </source>
</reference>
<dbReference type="InterPro" id="IPR014748">
    <property type="entry name" value="Enoyl-CoA_hydra_C"/>
</dbReference>
<dbReference type="PANTHER" id="PTHR42964:SF1">
    <property type="entry name" value="POLYKETIDE BIOSYNTHESIS ENOYL-COA HYDRATASE PKSH-RELATED"/>
    <property type="match status" value="1"/>
</dbReference>
<dbReference type="RefSeq" id="WP_009804299.1">
    <property type="nucleotide sequence ID" value="NZ_CH724131.1"/>
</dbReference>
<keyword evidence="4" id="KW-1185">Reference proteome</keyword>